<feature type="compositionally biased region" description="Low complexity" evidence="1">
    <location>
        <begin position="317"/>
        <end position="330"/>
    </location>
</feature>
<evidence type="ECO:0000313" key="3">
    <source>
        <dbReference type="Proteomes" id="UP001150062"/>
    </source>
</evidence>
<feature type="compositionally biased region" description="Basic and acidic residues" evidence="1">
    <location>
        <begin position="247"/>
        <end position="265"/>
    </location>
</feature>
<proteinExistence type="predicted"/>
<feature type="compositionally biased region" description="Low complexity" evidence="1">
    <location>
        <begin position="438"/>
        <end position="448"/>
    </location>
</feature>
<organism evidence="2 3">
    <name type="scientific">Anaeramoeba flamelloides</name>
    <dbReference type="NCBI Taxonomy" id="1746091"/>
    <lineage>
        <taxon>Eukaryota</taxon>
        <taxon>Metamonada</taxon>
        <taxon>Anaeramoebidae</taxon>
        <taxon>Anaeramoeba</taxon>
    </lineage>
</organism>
<feature type="compositionally biased region" description="Low complexity" evidence="1">
    <location>
        <begin position="474"/>
        <end position="523"/>
    </location>
</feature>
<dbReference type="Proteomes" id="UP001150062">
    <property type="component" value="Unassembled WGS sequence"/>
</dbReference>
<protein>
    <submittedName>
        <fullName evidence="2">Cardiomyopathy-associated protein</fullName>
    </submittedName>
</protein>
<comment type="caution">
    <text evidence="2">The sequence shown here is derived from an EMBL/GenBank/DDBJ whole genome shotgun (WGS) entry which is preliminary data.</text>
</comment>
<evidence type="ECO:0000256" key="1">
    <source>
        <dbReference type="SAM" id="MobiDB-lite"/>
    </source>
</evidence>
<feature type="compositionally biased region" description="Basic and acidic residues" evidence="1">
    <location>
        <begin position="288"/>
        <end position="312"/>
    </location>
</feature>
<reference evidence="2" key="1">
    <citation type="submission" date="2022-08" db="EMBL/GenBank/DDBJ databases">
        <title>Novel sulfate-reducing endosymbionts in the free-living metamonad Anaeramoeba.</title>
        <authorList>
            <person name="Jerlstrom-Hultqvist J."/>
            <person name="Cepicka I."/>
            <person name="Gallot-Lavallee L."/>
            <person name="Salas-Leiva D."/>
            <person name="Curtis B.A."/>
            <person name="Zahonova K."/>
            <person name="Pipaliya S."/>
            <person name="Dacks J."/>
            <person name="Roger A.J."/>
        </authorList>
    </citation>
    <scope>NUCLEOTIDE SEQUENCE</scope>
    <source>
        <strain evidence="2">Schooner1</strain>
    </source>
</reference>
<sequence>MFISKKQFKKKIKYNPRKHSVTLKLHKESEKKHNSRRQQILDWVSEILHVQTLTMEEAFRNDWIHLLNLVNVISPCQYNKVVNTTSSSMQRMKNLEEYQRTLKFCKYKYMNDFAADEFLKDELSREALIQLIRSLLYLKKRYEMIGVRKDKSQEIRSFYVLSTDEADCYNSIQEEALQENVKIENVFWLDHKKRLESFQKNQEEEEEEEEEEKESEKKKDSNVSSSSFSKSSSMSPLSSSEGNEGIQETKDENQKDQVKKVEKAKNKTSSGSSSNSSNSGSGIEFSDETQKKTEKEKVDQKETKKKNKETITKKNKSSSGSSSNSSSSSSRENEDSNENNQGAKDESQKDQKKKVEKPKNKTSSGSSSNPSSSSEENGKETNNKRKGKEKEQEKGMEMETKQKNKEENEKSTKVPSTSEEGNENKTQKEVKNPKQENGSQTKKATSSKKTSDKDSKNKKSAKDQKKKKKRKDSSSSNSSDDNSSSSSSGETTSESESETTITGSTGTTSETSSLGDSDSMDSSSTKRRKKFNKSTKRQKKKKSKYKTKKKKKVTRELKLAKGEHLYEILAYNSSNTEYFSRNLQEIFKIKNKNPNKYWYIYSVFFILNYLDEWRKQGNTNLLRGIRDKALGKKYEKFVQRAYSDAQDFAKNGKAIFKCFIGEPNSQTFREGELKILKKGIVISLTNMKGHFYKKKLSESMTFSLHKTDPFVISYEILKPPKCFPIKFQSEFDKILAIMTLIYFIKNRGDKRKIGHNPYNMTAHSVTKRVLPPLEIPNERFKKLISGTDYVNMKGNAKEILAKYYSQRGVNFLIAIVNIKEYPLVSGYIKVRENEIKIGCNKTTLFKVPFTHKPILMKNPNDSKVFLIRWTQNAMCGTSSEPAVSVMCKAVSERSLITKSIMYFIKNWQDKEKIKRNKKKSKKKDRKQRK</sequence>
<feature type="compositionally biased region" description="Basic and acidic residues" evidence="1">
    <location>
        <begin position="376"/>
        <end position="412"/>
    </location>
</feature>
<feature type="compositionally biased region" description="Basic and acidic residues" evidence="1">
    <location>
        <begin position="449"/>
        <end position="463"/>
    </location>
</feature>
<feature type="compositionally biased region" description="Low complexity" evidence="1">
    <location>
        <begin position="222"/>
        <end position="241"/>
    </location>
</feature>
<feature type="compositionally biased region" description="Acidic residues" evidence="1">
    <location>
        <begin position="203"/>
        <end position="213"/>
    </location>
</feature>
<dbReference type="EMBL" id="JAOAOG010000143">
    <property type="protein sequence ID" value="KAJ6245641.1"/>
    <property type="molecule type" value="Genomic_DNA"/>
</dbReference>
<feature type="compositionally biased region" description="Low complexity" evidence="1">
    <location>
        <begin position="361"/>
        <end position="375"/>
    </location>
</feature>
<name>A0ABQ8YM13_9EUKA</name>
<gene>
    <name evidence="2" type="ORF">M0813_20061</name>
</gene>
<feature type="compositionally biased region" description="Low complexity" evidence="1">
    <location>
        <begin position="269"/>
        <end position="282"/>
    </location>
</feature>
<feature type="region of interest" description="Disordered" evidence="1">
    <location>
        <begin position="199"/>
        <end position="553"/>
    </location>
</feature>
<accession>A0ABQ8YM13</accession>
<keyword evidence="3" id="KW-1185">Reference proteome</keyword>
<dbReference type="CDD" id="cd00014">
    <property type="entry name" value="CH_SF"/>
    <property type="match status" value="1"/>
</dbReference>
<feature type="compositionally biased region" description="Basic and acidic residues" evidence="1">
    <location>
        <begin position="422"/>
        <end position="434"/>
    </location>
</feature>
<evidence type="ECO:0000313" key="2">
    <source>
        <dbReference type="EMBL" id="KAJ6245641.1"/>
    </source>
</evidence>
<feature type="compositionally biased region" description="Basic residues" evidence="1">
    <location>
        <begin position="525"/>
        <end position="553"/>
    </location>
</feature>